<dbReference type="Proteomes" id="UP000015101">
    <property type="component" value="Unassembled WGS sequence"/>
</dbReference>
<name>T1EZD1_HELRO</name>
<gene>
    <name evidence="3" type="primary">20201931</name>
    <name evidence="2" type="ORF">HELRODRAFT_167433</name>
</gene>
<feature type="region of interest" description="Disordered" evidence="1">
    <location>
        <begin position="31"/>
        <end position="119"/>
    </location>
</feature>
<evidence type="ECO:0000256" key="1">
    <source>
        <dbReference type="SAM" id="MobiDB-lite"/>
    </source>
</evidence>
<reference evidence="4" key="1">
    <citation type="submission" date="2012-12" db="EMBL/GenBank/DDBJ databases">
        <authorList>
            <person name="Hellsten U."/>
            <person name="Grimwood J."/>
            <person name="Chapman J.A."/>
            <person name="Shapiro H."/>
            <person name="Aerts A."/>
            <person name="Otillar R.P."/>
            <person name="Terry A.Y."/>
            <person name="Boore J.L."/>
            <person name="Simakov O."/>
            <person name="Marletaz F."/>
            <person name="Cho S.-J."/>
            <person name="Edsinger-Gonzales E."/>
            <person name="Havlak P."/>
            <person name="Kuo D.-H."/>
            <person name="Larsson T."/>
            <person name="Lv J."/>
            <person name="Arendt D."/>
            <person name="Savage R."/>
            <person name="Osoegawa K."/>
            <person name="de Jong P."/>
            <person name="Lindberg D.R."/>
            <person name="Seaver E.C."/>
            <person name="Weisblat D.A."/>
            <person name="Putnam N.H."/>
            <person name="Grigoriev I.V."/>
            <person name="Rokhsar D.S."/>
        </authorList>
    </citation>
    <scope>NUCLEOTIDE SEQUENCE</scope>
</reference>
<keyword evidence="4" id="KW-1185">Reference proteome</keyword>
<feature type="compositionally biased region" description="Basic and acidic residues" evidence="1">
    <location>
        <begin position="39"/>
        <end position="54"/>
    </location>
</feature>
<dbReference type="EnsemblMetazoa" id="HelroT167433">
    <property type="protein sequence ID" value="HelroP167433"/>
    <property type="gene ID" value="HelroG167433"/>
</dbReference>
<dbReference type="GeneID" id="20201931"/>
<organism evidence="3 4">
    <name type="scientific">Helobdella robusta</name>
    <name type="common">Californian leech</name>
    <dbReference type="NCBI Taxonomy" id="6412"/>
    <lineage>
        <taxon>Eukaryota</taxon>
        <taxon>Metazoa</taxon>
        <taxon>Spiralia</taxon>
        <taxon>Lophotrochozoa</taxon>
        <taxon>Annelida</taxon>
        <taxon>Clitellata</taxon>
        <taxon>Hirudinea</taxon>
        <taxon>Rhynchobdellida</taxon>
        <taxon>Glossiphoniidae</taxon>
        <taxon>Helobdella</taxon>
    </lineage>
</organism>
<proteinExistence type="predicted"/>
<evidence type="ECO:0000313" key="3">
    <source>
        <dbReference type="EnsemblMetazoa" id="HelroP167433"/>
    </source>
</evidence>
<dbReference type="EMBL" id="KB095858">
    <property type="protein sequence ID" value="ESO10917.1"/>
    <property type="molecule type" value="Genomic_DNA"/>
</dbReference>
<dbReference type="RefSeq" id="XP_009011186.1">
    <property type="nucleotide sequence ID" value="XM_009012938.1"/>
</dbReference>
<protein>
    <submittedName>
        <fullName evidence="2 3">Uncharacterized protein</fullName>
    </submittedName>
</protein>
<accession>T1EZD1</accession>
<sequence length="181" mass="21340">MRSENISYWILNRILCDSVVRYDEWEFRDLEKRSKKGSSSREKEDREIIDRDATTMHTTSSSYSSSSHRHHRSYYPHHNTLEGSTRRSSVAAILSHVTKLHQPHQPQHQPQQQPNNTGLLKKPLYRNIKLAQQHHHDDKFDTEKRLYQSIRSGKSRLELPVTPEKQEEEDEEEVAGSKLNE</sequence>
<feature type="compositionally biased region" description="Low complexity" evidence="1">
    <location>
        <begin position="57"/>
        <end position="66"/>
    </location>
</feature>
<dbReference type="InParanoid" id="T1EZD1"/>
<dbReference type="EMBL" id="AMQM01002778">
    <property type="status" value="NOT_ANNOTATED_CDS"/>
    <property type="molecule type" value="Genomic_DNA"/>
</dbReference>
<dbReference type="AlphaFoldDB" id="T1EZD1"/>
<reference evidence="3" key="3">
    <citation type="submission" date="2015-06" db="UniProtKB">
        <authorList>
            <consortium name="EnsemblMetazoa"/>
        </authorList>
    </citation>
    <scope>IDENTIFICATION</scope>
</reference>
<feature type="compositionally biased region" description="Low complexity" evidence="1">
    <location>
        <begin position="103"/>
        <end position="114"/>
    </location>
</feature>
<evidence type="ECO:0000313" key="4">
    <source>
        <dbReference type="Proteomes" id="UP000015101"/>
    </source>
</evidence>
<feature type="region of interest" description="Disordered" evidence="1">
    <location>
        <begin position="150"/>
        <end position="181"/>
    </location>
</feature>
<dbReference type="CTD" id="20201931"/>
<dbReference type="KEGG" id="hro:HELRODRAFT_167433"/>
<evidence type="ECO:0000313" key="2">
    <source>
        <dbReference type="EMBL" id="ESO10917.1"/>
    </source>
</evidence>
<dbReference type="HOGENOM" id="CLU_1490585_0_0_1"/>
<reference evidence="2 4" key="2">
    <citation type="journal article" date="2013" name="Nature">
        <title>Insights into bilaterian evolution from three spiralian genomes.</title>
        <authorList>
            <person name="Simakov O."/>
            <person name="Marletaz F."/>
            <person name="Cho S.J."/>
            <person name="Edsinger-Gonzales E."/>
            <person name="Havlak P."/>
            <person name="Hellsten U."/>
            <person name="Kuo D.H."/>
            <person name="Larsson T."/>
            <person name="Lv J."/>
            <person name="Arendt D."/>
            <person name="Savage R."/>
            <person name="Osoegawa K."/>
            <person name="de Jong P."/>
            <person name="Grimwood J."/>
            <person name="Chapman J.A."/>
            <person name="Shapiro H."/>
            <person name="Aerts A."/>
            <person name="Otillar R.P."/>
            <person name="Terry A.Y."/>
            <person name="Boore J.L."/>
            <person name="Grigoriev I.V."/>
            <person name="Lindberg D.R."/>
            <person name="Seaver E.C."/>
            <person name="Weisblat D.A."/>
            <person name="Putnam N.H."/>
            <person name="Rokhsar D.S."/>
        </authorList>
    </citation>
    <scope>NUCLEOTIDE SEQUENCE</scope>
</reference>